<dbReference type="Proteomes" id="UP001597158">
    <property type="component" value="Unassembled WGS sequence"/>
</dbReference>
<dbReference type="InterPro" id="IPR048254">
    <property type="entry name" value="CDP_ALCOHOL_P_TRANSF_CS"/>
</dbReference>
<keyword evidence="3" id="KW-0472">Membrane</keyword>
<keyword evidence="3" id="KW-0812">Transmembrane</keyword>
<evidence type="ECO:0000256" key="1">
    <source>
        <dbReference type="ARBA" id="ARBA00022679"/>
    </source>
</evidence>
<organism evidence="4 5">
    <name type="scientific">Thauera mechernichensis</name>
    <dbReference type="NCBI Taxonomy" id="82788"/>
    <lineage>
        <taxon>Bacteria</taxon>
        <taxon>Pseudomonadati</taxon>
        <taxon>Pseudomonadota</taxon>
        <taxon>Betaproteobacteria</taxon>
        <taxon>Rhodocyclales</taxon>
        <taxon>Zoogloeaceae</taxon>
        <taxon>Thauera</taxon>
    </lineage>
</organism>
<dbReference type="Gene3D" id="1.20.120.1760">
    <property type="match status" value="1"/>
</dbReference>
<dbReference type="Pfam" id="PF01066">
    <property type="entry name" value="CDP-OH_P_transf"/>
    <property type="match status" value="1"/>
</dbReference>
<gene>
    <name evidence="4" type="ORF">ACFQ4M_13510</name>
</gene>
<protein>
    <submittedName>
        <fullName evidence="4">CDP-alcohol phosphatidyltransferase family protein</fullName>
        <ecNumber evidence="4">2.7.8.-</ecNumber>
    </submittedName>
</protein>
<evidence type="ECO:0000256" key="3">
    <source>
        <dbReference type="SAM" id="Phobius"/>
    </source>
</evidence>
<sequence>MPRLWQELGLALLMLLGGGIVACVFAAMPVQALVGATVALAVIVLLLARFWGDPQRSLGPANQVTLVRAVLVCMLVGALFAPAWGAQWAWLLAAISMLALVLDGVDGWVARRWRCASAYGARFDMELDALLILVLCAHLLQMGKAGSWVLAIGLMRYGFVAAMLRWPWLGAPLPDSDRRKLVCVVQVASLLLCLLPLVDASLATALLLPALALLAWSFAVDVHWLHRAVRGGTADNRRREG</sequence>
<feature type="transmembrane region" description="Helical" evidence="3">
    <location>
        <begin position="33"/>
        <end position="52"/>
    </location>
</feature>
<dbReference type="PROSITE" id="PS51257">
    <property type="entry name" value="PROKAR_LIPOPROTEIN"/>
    <property type="match status" value="1"/>
</dbReference>
<proteinExistence type="inferred from homology"/>
<feature type="transmembrane region" description="Helical" evidence="3">
    <location>
        <begin position="90"/>
        <end position="109"/>
    </location>
</feature>
<keyword evidence="5" id="KW-1185">Reference proteome</keyword>
<dbReference type="EMBL" id="JBHTMC010000026">
    <property type="protein sequence ID" value="MFD1264596.1"/>
    <property type="molecule type" value="Genomic_DNA"/>
</dbReference>
<evidence type="ECO:0000313" key="5">
    <source>
        <dbReference type="Proteomes" id="UP001597158"/>
    </source>
</evidence>
<dbReference type="PROSITE" id="PS00379">
    <property type="entry name" value="CDP_ALCOHOL_P_TRANSF"/>
    <property type="match status" value="1"/>
</dbReference>
<dbReference type="InterPro" id="IPR000462">
    <property type="entry name" value="CDP-OH_P_trans"/>
</dbReference>
<keyword evidence="1 2" id="KW-0808">Transferase</keyword>
<dbReference type="RefSeq" id="WP_270067991.1">
    <property type="nucleotide sequence ID" value="NZ_JARQZE010000004.1"/>
</dbReference>
<feature type="transmembrane region" description="Helical" evidence="3">
    <location>
        <begin position="204"/>
        <end position="225"/>
    </location>
</feature>
<comment type="caution">
    <text evidence="4">The sequence shown here is derived from an EMBL/GenBank/DDBJ whole genome shotgun (WGS) entry which is preliminary data.</text>
</comment>
<feature type="transmembrane region" description="Helical" evidence="3">
    <location>
        <begin position="64"/>
        <end position="84"/>
    </location>
</feature>
<comment type="similarity">
    <text evidence="2">Belongs to the CDP-alcohol phosphatidyltransferase class-I family.</text>
</comment>
<dbReference type="InterPro" id="IPR043130">
    <property type="entry name" value="CDP-OH_PTrfase_TM_dom"/>
</dbReference>
<dbReference type="GO" id="GO:0016740">
    <property type="term" value="F:transferase activity"/>
    <property type="evidence" value="ECO:0007669"/>
    <property type="project" value="UniProtKB-KW"/>
</dbReference>
<feature type="transmembrane region" description="Helical" evidence="3">
    <location>
        <begin position="7"/>
        <end position="27"/>
    </location>
</feature>
<dbReference type="EC" id="2.7.8.-" evidence="4"/>
<name>A0ABW3WF34_9RHOO</name>
<reference evidence="5" key="1">
    <citation type="journal article" date="2019" name="Int. J. Syst. Evol. Microbiol.">
        <title>The Global Catalogue of Microorganisms (GCM) 10K type strain sequencing project: providing services to taxonomists for standard genome sequencing and annotation.</title>
        <authorList>
            <consortium name="The Broad Institute Genomics Platform"/>
            <consortium name="The Broad Institute Genome Sequencing Center for Infectious Disease"/>
            <person name="Wu L."/>
            <person name="Ma J."/>
        </authorList>
    </citation>
    <scope>NUCLEOTIDE SEQUENCE [LARGE SCALE GENOMIC DNA]</scope>
    <source>
        <strain evidence="5">CCUG 48884</strain>
    </source>
</reference>
<evidence type="ECO:0000313" key="4">
    <source>
        <dbReference type="EMBL" id="MFD1264596.1"/>
    </source>
</evidence>
<evidence type="ECO:0000256" key="2">
    <source>
        <dbReference type="RuleBase" id="RU003750"/>
    </source>
</evidence>
<accession>A0ABW3WF34</accession>
<keyword evidence="3" id="KW-1133">Transmembrane helix</keyword>